<evidence type="ECO:0000259" key="10">
    <source>
        <dbReference type="Pfam" id="PF05649"/>
    </source>
</evidence>
<evidence type="ECO:0000259" key="9">
    <source>
        <dbReference type="Pfam" id="PF01431"/>
    </source>
</evidence>
<feature type="domain" description="Peptidase M13 N-terminal" evidence="10">
    <location>
        <begin position="80"/>
        <end position="456"/>
    </location>
</feature>
<dbReference type="Gene3D" id="1.10.1380.10">
    <property type="entry name" value="Neutral endopeptidase , domain2"/>
    <property type="match status" value="1"/>
</dbReference>
<evidence type="ECO:0000256" key="6">
    <source>
        <dbReference type="ARBA" id="ARBA00022833"/>
    </source>
</evidence>
<dbReference type="InterPro" id="IPR018497">
    <property type="entry name" value="Peptidase_M13_C"/>
</dbReference>
<keyword evidence="12" id="KW-1185">Reference proteome</keyword>
<dbReference type="GO" id="GO:0004222">
    <property type="term" value="F:metalloendopeptidase activity"/>
    <property type="evidence" value="ECO:0007669"/>
    <property type="project" value="InterPro"/>
</dbReference>
<dbReference type="PANTHER" id="PTHR11733">
    <property type="entry name" value="ZINC METALLOPROTEASE FAMILY M13 NEPRILYSIN-RELATED"/>
    <property type="match status" value="1"/>
</dbReference>
<dbReference type="GO" id="GO:0005886">
    <property type="term" value="C:plasma membrane"/>
    <property type="evidence" value="ECO:0007669"/>
    <property type="project" value="TreeGrafter"/>
</dbReference>
<dbReference type="GO" id="GO:0046872">
    <property type="term" value="F:metal ion binding"/>
    <property type="evidence" value="ECO:0007669"/>
    <property type="project" value="UniProtKB-KW"/>
</dbReference>
<sequence>MRTRFLADIVNSMPNTLLAFSTNRSRTTLQSNDHHLRSEQARAASPPSTAQPDHQGDCHVASCRWQARYLKKKLNGLVAPCDDFYAHVCSPEWFAHGVESQPYTYAASASLMLDFWEYMRRQPTNGTTFVSAASMILQRCVPGTTRDTDWNVFRRILSELLLDGWPYDAATHATGVSAIAARAEKMIGLSTLVRTTVRERAPNDVVLLHVDAPPILLRRFKDVFPEQAIKEYGNFVLKVLTLWRRGGKSMESSAAEITDLEERMNVVASHTLRKVPILNVVRRISKIESLPHWDWKSYFKWFRYKDAFRLSEDNVVLLDQFYFDHISSILTQAQSHTLLNYVGYKLLVHLSPVLPPNKAAFMVPLSHQHQLTVGLPKRLEACLHLLEGLYPLGTKSLLWSLVLSKAPDIISGAAFENLRRMEDFARHEMKKAASKAPWMTEEEAARAIVKIDRMEVVLAPKDQDAALHRLPHLPPTESAFRPGYLYEPDRNEVSVSPVTVAFVFGMSPRFDVASAQFYLGELLRGMFAAISEQGSHLDERGEFRNWWTSATEMRFQERASCLQDLFADYLSHYYGRQDLFPDKHLFQDENVEDGAVLQPLYDIYRRLVDRLDSAAMIPGQAKSLTVGQLFFLNWASTFCEPQQTDLQSRERLSFKMAVPARLRVNVALSRFAPFKVAFNCTRHSEMNPDKQCSFW</sequence>
<protein>
    <recommendedName>
        <fullName evidence="13">M13 family peptidase</fullName>
    </recommendedName>
</protein>
<dbReference type="EMBL" id="JABSTU010000011">
    <property type="protein sequence ID" value="KAH8010233.1"/>
    <property type="molecule type" value="Genomic_DNA"/>
</dbReference>
<gene>
    <name evidence="11" type="ORF">HPB51_026285</name>
</gene>
<evidence type="ECO:0000256" key="7">
    <source>
        <dbReference type="ARBA" id="ARBA00023049"/>
    </source>
</evidence>
<feature type="domain" description="Peptidase M13 C-terminal" evidence="9">
    <location>
        <begin position="531"/>
        <end position="693"/>
    </location>
</feature>
<dbReference type="PANTHER" id="PTHR11733:SF241">
    <property type="entry name" value="GH26575P-RELATED"/>
    <property type="match status" value="1"/>
</dbReference>
<feature type="region of interest" description="Disordered" evidence="8">
    <location>
        <begin position="29"/>
        <end position="55"/>
    </location>
</feature>
<dbReference type="AlphaFoldDB" id="A0A9J6D853"/>
<accession>A0A9J6D853</accession>
<dbReference type="Gene3D" id="3.40.390.10">
    <property type="entry name" value="Collagenase (Catalytic Domain)"/>
    <property type="match status" value="2"/>
</dbReference>
<evidence type="ECO:0000256" key="4">
    <source>
        <dbReference type="ARBA" id="ARBA00022723"/>
    </source>
</evidence>
<keyword evidence="3" id="KW-0645">Protease</keyword>
<comment type="cofactor">
    <cofactor evidence="1">
        <name>Zn(2+)</name>
        <dbReference type="ChEBI" id="CHEBI:29105"/>
    </cofactor>
</comment>
<dbReference type="Pfam" id="PF05649">
    <property type="entry name" value="Peptidase_M13_N"/>
    <property type="match status" value="1"/>
</dbReference>
<organism evidence="11 12">
    <name type="scientific">Rhipicephalus microplus</name>
    <name type="common">Cattle tick</name>
    <name type="synonym">Boophilus microplus</name>
    <dbReference type="NCBI Taxonomy" id="6941"/>
    <lineage>
        <taxon>Eukaryota</taxon>
        <taxon>Metazoa</taxon>
        <taxon>Ecdysozoa</taxon>
        <taxon>Arthropoda</taxon>
        <taxon>Chelicerata</taxon>
        <taxon>Arachnida</taxon>
        <taxon>Acari</taxon>
        <taxon>Parasitiformes</taxon>
        <taxon>Ixodida</taxon>
        <taxon>Ixodoidea</taxon>
        <taxon>Ixodidae</taxon>
        <taxon>Rhipicephalinae</taxon>
        <taxon>Rhipicephalus</taxon>
        <taxon>Boophilus</taxon>
    </lineage>
</organism>
<keyword evidence="5" id="KW-0378">Hydrolase</keyword>
<reference evidence="11" key="1">
    <citation type="journal article" date="2020" name="Cell">
        <title>Large-Scale Comparative Analyses of Tick Genomes Elucidate Their Genetic Diversity and Vector Capacities.</title>
        <authorList>
            <consortium name="Tick Genome and Microbiome Consortium (TIGMIC)"/>
            <person name="Jia N."/>
            <person name="Wang J."/>
            <person name="Shi W."/>
            <person name="Du L."/>
            <person name="Sun Y."/>
            <person name="Zhan W."/>
            <person name="Jiang J.F."/>
            <person name="Wang Q."/>
            <person name="Zhang B."/>
            <person name="Ji P."/>
            <person name="Bell-Sakyi L."/>
            <person name="Cui X.M."/>
            <person name="Yuan T.T."/>
            <person name="Jiang B.G."/>
            <person name="Yang W.F."/>
            <person name="Lam T.T."/>
            <person name="Chang Q.C."/>
            <person name="Ding S.J."/>
            <person name="Wang X.J."/>
            <person name="Zhu J.G."/>
            <person name="Ruan X.D."/>
            <person name="Zhao L."/>
            <person name="Wei J.T."/>
            <person name="Ye R.Z."/>
            <person name="Que T.C."/>
            <person name="Du C.H."/>
            <person name="Zhou Y.H."/>
            <person name="Cheng J.X."/>
            <person name="Dai P.F."/>
            <person name="Guo W.B."/>
            <person name="Han X.H."/>
            <person name="Huang E.J."/>
            <person name="Li L.F."/>
            <person name="Wei W."/>
            <person name="Gao Y.C."/>
            <person name="Liu J.Z."/>
            <person name="Shao H.Z."/>
            <person name="Wang X."/>
            <person name="Wang C.C."/>
            <person name="Yang T.C."/>
            <person name="Huo Q.B."/>
            <person name="Li W."/>
            <person name="Chen H.Y."/>
            <person name="Chen S.E."/>
            <person name="Zhou L.G."/>
            <person name="Ni X.B."/>
            <person name="Tian J.H."/>
            <person name="Sheng Y."/>
            <person name="Liu T."/>
            <person name="Pan Y.S."/>
            <person name="Xia L.Y."/>
            <person name="Li J."/>
            <person name="Zhao F."/>
            <person name="Cao W.C."/>
        </authorList>
    </citation>
    <scope>NUCLEOTIDE SEQUENCE</scope>
    <source>
        <strain evidence="11">Rmic-2018</strain>
    </source>
</reference>
<evidence type="ECO:0000313" key="12">
    <source>
        <dbReference type="Proteomes" id="UP000821866"/>
    </source>
</evidence>
<dbReference type="InterPro" id="IPR008753">
    <property type="entry name" value="Peptidase_M13_N"/>
</dbReference>
<keyword evidence="7" id="KW-0482">Metalloprotease</keyword>
<dbReference type="Proteomes" id="UP000821866">
    <property type="component" value="Chromosome 9"/>
</dbReference>
<dbReference type="SUPFAM" id="SSF55486">
    <property type="entry name" value="Metalloproteases ('zincins'), catalytic domain"/>
    <property type="match status" value="1"/>
</dbReference>
<evidence type="ECO:0000256" key="8">
    <source>
        <dbReference type="SAM" id="MobiDB-lite"/>
    </source>
</evidence>
<evidence type="ECO:0000256" key="2">
    <source>
        <dbReference type="ARBA" id="ARBA00007357"/>
    </source>
</evidence>
<dbReference type="InterPro" id="IPR042089">
    <property type="entry name" value="Peptidase_M13_dom_2"/>
</dbReference>
<evidence type="ECO:0000256" key="3">
    <source>
        <dbReference type="ARBA" id="ARBA00022670"/>
    </source>
</evidence>
<comment type="similarity">
    <text evidence="2">Belongs to the peptidase M13 family.</text>
</comment>
<dbReference type="Pfam" id="PF01431">
    <property type="entry name" value="Peptidase_M13"/>
    <property type="match status" value="1"/>
</dbReference>
<proteinExistence type="inferred from homology"/>
<dbReference type="PROSITE" id="PS51885">
    <property type="entry name" value="NEPRILYSIN"/>
    <property type="match status" value="1"/>
</dbReference>
<name>A0A9J6D853_RHIMP</name>
<evidence type="ECO:0000313" key="11">
    <source>
        <dbReference type="EMBL" id="KAH8010233.1"/>
    </source>
</evidence>
<evidence type="ECO:0000256" key="1">
    <source>
        <dbReference type="ARBA" id="ARBA00001947"/>
    </source>
</evidence>
<dbReference type="GO" id="GO:0016485">
    <property type="term" value="P:protein processing"/>
    <property type="evidence" value="ECO:0007669"/>
    <property type="project" value="TreeGrafter"/>
</dbReference>
<reference evidence="11" key="2">
    <citation type="submission" date="2021-09" db="EMBL/GenBank/DDBJ databases">
        <authorList>
            <person name="Jia N."/>
            <person name="Wang J."/>
            <person name="Shi W."/>
            <person name="Du L."/>
            <person name="Sun Y."/>
            <person name="Zhan W."/>
            <person name="Jiang J."/>
            <person name="Wang Q."/>
            <person name="Zhang B."/>
            <person name="Ji P."/>
            <person name="Sakyi L.B."/>
            <person name="Cui X."/>
            <person name="Yuan T."/>
            <person name="Jiang B."/>
            <person name="Yang W."/>
            <person name="Lam T.T.-Y."/>
            <person name="Chang Q."/>
            <person name="Ding S."/>
            <person name="Wang X."/>
            <person name="Zhu J."/>
            <person name="Ruan X."/>
            <person name="Zhao L."/>
            <person name="Wei J."/>
            <person name="Que T."/>
            <person name="Du C."/>
            <person name="Cheng J."/>
            <person name="Dai P."/>
            <person name="Han X."/>
            <person name="Huang E."/>
            <person name="Gao Y."/>
            <person name="Liu J."/>
            <person name="Shao H."/>
            <person name="Ye R."/>
            <person name="Li L."/>
            <person name="Wei W."/>
            <person name="Wang X."/>
            <person name="Wang C."/>
            <person name="Huo Q."/>
            <person name="Li W."/>
            <person name="Guo W."/>
            <person name="Chen H."/>
            <person name="Chen S."/>
            <person name="Zhou L."/>
            <person name="Zhou L."/>
            <person name="Ni X."/>
            <person name="Tian J."/>
            <person name="Zhou Y."/>
            <person name="Sheng Y."/>
            <person name="Liu T."/>
            <person name="Pan Y."/>
            <person name="Xia L."/>
            <person name="Li J."/>
            <person name="Zhao F."/>
            <person name="Cao W."/>
        </authorList>
    </citation>
    <scope>NUCLEOTIDE SEQUENCE</scope>
    <source>
        <strain evidence="11">Rmic-2018</strain>
        <tissue evidence="11">Larvae</tissue>
    </source>
</reference>
<evidence type="ECO:0000256" key="5">
    <source>
        <dbReference type="ARBA" id="ARBA00022801"/>
    </source>
</evidence>
<evidence type="ECO:0008006" key="13">
    <source>
        <dbReference type="Google" id="ProtNLM"/>
    </source>
</evidence>
<dbReference type="InterPro" id="IPR024079">
    <property type="entry name" value="MetalloPept_cat_dom_sf"/>
</dbReference>
<comment type="caution">
    <text evidence="11">The sequence shown here is derived from an EMBL/GenBank/DDBJ whole genome shotgun (WGS) entry which is preliminary data.</text>
</comment>
<dbReference type="InterPro" id="IPR000718">
    <property type="entry name" value="Peptidase_M13"/>
</dbReference>
<keyword evidence="6" id="KW-0862">Zinc</keyword>
<keyword evidence="4" id="KW-0479">Metal-binding</keyword>
<dbReference type="VEuPathDB" id="VectorBase:LOC119165311"/>